<evidence type="ECO:0000313" key="2">
    <source>
        <dbReference type="EMBL" id="MEE1672994.1"/>
    </source>
</evidence>
<gene>
    <name evidence="2" type="ORF">SNR37_002405</name>
</gene>
<feature type="transmembrane region" description="Helical" evidence="1">
    <location>
        <begin position="7"/>
        <end position="24"/>
    </location>
</feature>
<accession>A0ABU7G1Z7</accession>
<evidence type="ECO:0000256" key="1">
    <source>
        <dbReference type="SAM" id="Phobius"/>
    </source>
</evidence>
<keyword evidence="1" id="KW-0812">Transmembrane</keyword>
<feature type="transmembrane region" description="Helical" evidence="1">
    <location>
        <begin position="44"/>
        <end position="61"/>
    </location>
</feature>
<evidence type="ECO:0000313" key="3">
    <source>
        <dbReference type="Proteomes" id="UP001310248"/>
    </source>
</evidence>
<keyword evidence="1" id="KW-0472">Membrane</keyword>
<dbReference type="Proteomes" id="UP001310248">
    <property type="component" value="Unassembled WGS sequence"/>
</dbReference>
<keyword evidence="1" id="KW-1133">Transmembrane helix</keyword>
<organism evidence="2 3">
    <name type="scientific">Agarivorans aestuarii</name>
    <dbReference type="NCBI Taxonomy" id="1563703"/>
    <lineage>
        <taxon>Bacteria</taxon>
        <taxon>Pseudomonadati</taxon>
        <taxon>Pseudomonadota</taxon>
        <taxon>Gammaproteobacteria</taxon>
        <taxon>Alteromonadales</taxon>
        <taxon>Alteromonadaceae</taxon>
        <taxon>Agarivorans</taxon>
    </lineage>
</organism>
<dbReference type="Pfam" id="PF11376">
    <property type="entry name" value="DUF3179"/>
    <property type="match status" value="1"/>
</dbReference>
<dbReference type="InterPro" id="IPR021516">
    <property type="entry name" value="DUF3179"/>
</dbReference>
<name>A0ABU7G1Z7_9ALTE</name>
<protein>
    <submittedName>
        <fullName evidence="2">DUF3179 domain-containing (Seleno)protein</fullName>
    </submittedName>
</protein>
<proteinExistence type="predicted"/>
<reference evidence="3" key="1">
    <citation type="submission" date="2023-07" db="EMBL/GenBank/DDBJ databases">
        <title>Draft genome sequence of Agarivorans aestuarii strain ZMCS4, a CAZymes producing bacteria isolated from the marine brown algae Clodostephus spongiosus.</title>
        <authorList>
            <person name="Lorente B."/>
            <person name="Cabral C."/>
            <person name="Frias J."/>
            <person name="Faria J."/>
            <person name="Toubarro D."/>
        </authorList>
    </citation>
    <scope>NUCLEOTIDE SEQUENCE [LARGE SCALE GENOMIC DNA]</scope>
    <source>
        <strain evidence="3">ZMCS4</strain>
    </source>
</reference>
<dbReference type="RefSeq" id="WP_329774371.1">
    <property type="nucleotide sequence ID" value="NZ_JAYDYW010000004.1"/>
</dbReference>
<comment type="caution">
    <text evidence="2">The sequence shown here is derived from an EMBL/GenBank/DDBJ whole genome shotgun (WGS) entry which is preliminary data.</text>
</comment>
<sequence length="358" mass="40670">MKILFNLYALVLASFAIFCAVLMTEPGQTIGVPRDLVLHYFRYMPYYWAGQAIALAVLWYANAKTRSWKPVWMALSTAGVALTFWAQAYAMPMAFPTEQTSAQYYSVEQADALIPAEDSRVYLVEIGEQSYIFPRYHLQVPHVAGFEQDGTEYAVTYCGLSNLPMVVETDYGLGESNLQVLGQVHNNLVFKDVNNGTAIQQITMQSEFTEHKTSVLPNTQMEWETAKEMYPDAQVYIYGMERLLDEVLLGLFEQPLKDQRNIENPNFIFDTLNLDDTRLNPKLEIFGYDNGHQQLAIDPNFARKNNGFVFEFGGEILQIESDGEIVRLLNSEGKQVATHNGVHYGIWTQFFPTTLVLS</sequence>
<keyword evidence="3" id="KW-1185">Reference proteome</keyword>
<dbReference type="EMBL" id="JAYDYW010000004">
    <property type="protein sequence ID" value="MEE1672994.1"/>
    <property type="molecule type" value="Genomic_DNA"/>
</dbReference>
<feature type="transmembrane region" description="Helical" evidence="1">
    <location>
        <begin position="73"/>
        <end position="95"/>
    </location>
</feature>